<dbReference type="EMBL" id="KN847319">
    <property type="protein sequence ID" value="KIW56410.1"/>
    <property type="molecule type" value="Genomic_DNA"/>
</dbReference>
<evidence type="ECO:0000313" key="6">
    <source>
        <dbReference type="Proteomes" id="UP000054342"/>
    </source>
</evidence>
<dbReference type="InterPro" id="IPR029510">
    <property type="entry name" value="Ald_DH_CS_GLU"/>
</dbReference>
<dbReference type="Gene3D" id="3.40.309.10">
    <property type="entry name" value="Aldehyde Dehydrogenase, Chain A, domain 2"/>
    <property type="match status" value="1"/>
</dbReference>
<dbReference type="GO" id="GO:0004777">
    <property type="term" value="F:succinate-semialdehyde dehydrogenase (NAD+) activity"/>
    <property type="evidence" value="ECO:0007669"/>
    <property type="project" value="TreeGrafter"/>
</dbReference>
<dbReference type="HOGENOM" id="CLU_005391_1_0_1"/>
<dbReference type="AlphaFoldDB" id="A0A0D2ENT1"/>
<keyword evidence="1 3" id="KW-0560">Oxidoreductase</keyword>
<sequence length="491" mass="53040">MPFVRHTDTTQVVPLWIDGQAAPLEASKFIEVYSSAKQQIIHYAQGASEADACKAADAAWNAFLKWKKTRPEFRSEMLLKVADLYEARAGEIARWEVDETSCSETFAQFNIKLAVGIMREFAGALTTALVGDIPPISDGYGFVFKEPVGPVLLIPPWNSSIILSSRGVAAALAAGCTVVMKASELCPRTHSMIVDIWEEAGLPKGCLNQVQAERKDAACVTEALIAHPAIRKVEFIGSAAVGRILGQTCAKHLKPILMELGGKSPAIVLKDANLKAAAEHVAFGVFLHQGQICFSTERIIVEEVISNDFIQALKEEASAKYSGDVGFAVATHITKHAHDIVEEARAAGATFLLGDNSYIGATGASLKPTILTGIKSTDRIRDEETFGPSATLYIVKDADEAVALANDTAYGLSATIHTKDMLQALDMAKNLDYGQVHVNMPTVYDDFSLPVSGVKGSGWGNNNSEYGLREYLYDKTVTLHQHENARASFGH</sequence>
<feature type="active site" evidence="2">
    <location>
        <position position="259"/>
    </location>
</feature>
<dbReference type="InterPro" id="IPR016161">
    <property type="entry name" value="Ald_DH/histidinol_DH"/>
</dbReference>
<dbReference type="InterPro" id="IPR016162">
    <property type="entry name" value="Ald_DH_N"/>
</dbReference>
<feature type="domain" description="Aldehyde dehydrogenase" evidence="4">
    <location>
        <begin position="27"/>
        <end position="477"/>
    </location>
</feature>
<comment type="similarity">
    <text evidence="3">Belongs to the aldehyde dehydrogenase family.</text>
</comment>
<dbReference type="SUPFAM" id="SSF53720">
    <property type="entry name" value="ALDH-like"/>
    <property type="match status" value="1"/>
</dbReference>
<dbReference type="RefSeq" id="XP_013316994.1">
    <property type="nucleotide sequence ID" value="XM_013461540.1"/>
</dbReference>
<proteinExistence type="inferred from homology"/>
<name>A0A0D2ENT1_9EURO</name>
<evidence type="ECO:0000256" key="1">
    <source>
        <dbReference type="ARBA" id="ARBA00023002"/>
    </source>
</evidence>
<evidence type="ECO:0000313" key="5">
    <source>
        <dbReference type="EMBL" id="KIW56410.1"/>
    </source>
</evidence>
<accession>A0A0D2ENT1</accession>
<gene>
    <name evidence="5" type="ORF">PV05_05075</name>
</gene>
<dbReference type="PANTHER" id="PTHR43353">
    <property type="entry name" value="SUCCINATE-SEMIALDEHYDE DEHYDROGENASE, MITOCHONDRIAL"/>
    <property type="match status" value="1"/>
</dbReference>
<evidence type="ECO:0000259" key="4">
    <source>
        <dbReference type="Pfam" id="PF00171"/>
    </source>
</evidence>
<dbReference type="Pfam" id="PF00171">
    <property type="entry name" value="Aldedh"/>
    <property type="match status" value="1"/>
</dbReference>
<dbReference type="PROSITE" id="PS00687">
    <property type="entry name" value="ALDEHYDE_DEHYDR_GLU"/>
    <property type="match status" value="1"/>
</dbReference>
<dbReference type="GeneID" id="25326983"/>
<dbReference type="Gene3D" id="3.40.605.10">
    <property type="entry name" value="Aldehyde Dehydrogenase, Chain A, domain 1"/>
    <property type="match status" value="1"/>
</dbReference>
<dbReference type="PANTHER" id="PTHR43353:SF6">
    <property type="entry name" value="CYTOPLASMIC ALDEHYDE DEHYDROGENASE (EUROFUNG)"/>
    <property type="match status" value="1"/>
</dbReference>
<protein>
    <recommendedName>
        <fullName evidence="4">Aldehyde dehydrogenase domain-containing protein</fullName>
    </recommendedName>
</protein>
<dbReference type="GO" id="GO:0009450">
    <property type="term" value="P:gamma-aminobutyric acid catabolic process"/>
    <property type="evidence" value="ECO:0007669"/>
    <property type="project" value="TreeGrafter"/>
</dbReference>
<dbReference type="OrthoDB" id="310895at2759"/>
<dbReference type="InterPro" id="IPR016163">
    <property type="entry name" value="Ald_DH_C"/>
</dbReference>
<keyword evidence="6" id="KW-1185">Reference proteome</keyword>
<evidence type="ECO:0000256" key="2">
    <source>
        <dbReference type="PROSITE-ProRule" id="PRU10007"/>
    </source>
</evidence>
<organism evidence="5 6">
    <name type="scientific">Exophiala xenobiotica</name>
    <dbReference type="NCBI Taxonomy" id="348802"/>
    <lineage>
        <taxon>Eukaryota</taxon>
        <taxon>Fungi</taxon>
        <taxon>Dikarya</taxon>
        <taxon>Ascomycota</taxon>
        <taxon>Pezizomycotina</taxon>
        <taxon>Eurotiomycetes</taxon>
        <taxon>Chaetothyriomycetidae</taxon>
        <taxon>Chaetothyriales</taxon>
        <taxon>Herpotrichiellaceae</taxon>
        <taxon>Exophiala</taxon>
    </lineage>
</organism>
<dbReference type="Proteomes" id="UP000054342">
    <property type="component" value="Unassembled WGS sequence"/>
</dbReference>
<reference evidence="5 6" key="1">
    <citation type="submission" date="2015-01" db="EMBL/GenBank/DDBJ databases">
        <title>The Genome Sequence of Exophiala xenobiotica CBS118157.</title>
        <authorList>
            <consortium name="The Broad Institute Genomics Platform"/>
            <person name="Cuomo C."/>
            <person name="de Hoog S."/>
            <person name="Gorbushina A."/>
            <person name="Stielow B."/>
            <person name="Teixiera M."/>
            <person name="Abouelleil A."/>
            <person name="Chapman S.B."/>
            <person name="Priest M."/>
            <person name="Young S.K."/>
            <person name="Wortman J."/>
            <person name="Nusbaum C."/>
            <person name="Birren B."/>
        </authorList>
    </citation>
    <scope>NUCLEOTIDE SEQUENCE [LARGE SCALE GENOMIC DNA]</scope>
    <source>
        <strain evidence="5 6">CBS 118157</strain>
    </source>
</reference>
<evidence type="ECO:0000256" key="3">
    <source>
        <dbReference type="RuleBase" id="RU003345"/>
    </source>
</evidence>
<dbReference type="InterPro" id="IPR015590">
    <property type="entry name" value="Aldehyde_DH_dom"/>
</dbReference>
<dbReference type="InterPro" id="IPR050740">
    <property type="entry name" value="Aldehyde_DH_Superfamily"/>
</dbReference>
<dbReference type="STRING" id="348802.A0A0D2ENT1"/>